<dbReference type="InterPro" id="IPR001851">
    <property type="entry name" value="ABC_transp_permease"/>
</dbReference>
<evidence type="ECO:0000256" key="5">
    <source>
        <dbReference type="ARBA" id="ARBA00023136"/>
    </source>
</evidence>
<feature type="transmembrane region" description="Helical" evidence="6">
    <location>
        <begin position="116"/>
        <end position="135"/>
    </location>
</feature>
<keyword evidence="5 6" id="KW-0472">Membrane</keyword>
<proteinExistence type="predicted"/>
<evidence type="ECO:0000256" key="6">
    <source>
        <dbReference type="SAM" id="Phobius"/>
    </source>
</evidence>
<evidence type="ECO:0000313" key="7">
    <source>
        <dbReference type="EMBL" id="GAA4166647.1"/>
    </source>
</evidence>
<gene>
    <name evidence="7" type="primary">yjfF</name>
    <name evidence="7" type="ORF">GCM10022286_31600</name>
</gene>
<evidence type="ECO:0000256" key="3">
    <source>
        <dbReference type="ARBA" id="ARBA00022692"/>
    </source>
</evidence>
<feature type="transmembrane region" description="Helical" evidence="6">
    <location>
        <begin position="285"/>
        <end position="304"/>
    </location>
</feature>
<dbReference type="SUPFAM" id="SSF81345">
    <property type="entry name" value="ABC transporter involved in vitamin B12 uptake, BtuC"/>
    <property type="match status" value="1"/>
</dbReference>
<keyword evidence="4 6" id="KW-1133">Transmembrane helix</keyword>
<dbReference type="EMBL" id="BAABBV010000002">
    <property type="protein sequence ID" value="GAA4166647.1"/>
    <property type="molecule type" value="Genomic_DNA"/>
</dbReference>
<dbReference type="CDD" id="cd06579">
    <property type="entry name" value="TM_PBP1_transp_AraH_like"/>
    <property type="match status" value="1"/>
</dbReference>
<dbReference type="Proteomes" id="UP001415169">
    <property type="component" value="Unassembled WGS sequence"/>
</dbReference>
<accession>A0ABP7ZP12</accession>
<feature type="transmembrane region" description="Helical" evidence="6">
    <location>
        <begin position="231"/>
        <end position="252"/>
    </location>
</feature>
<dbReference type="PANTHER" id="PTHR32196:SF63">
    <property type="entry name" value="INNER MEMBRANE ABC TRANSPORTER PERMEASE PROTEIN YJFF"/>
    <property type="match status" value="1"/>
</dbReference>
<evidence type="ECO:0000256" key="4">
    <source>
        <dbReference type="ARBA" id="ARBA00022989"/>
    </source>
</evidence>
<evidence type="ECO:0000313" key="8">
    <source>
        <dbReference type="Proteomes" id="UP001415169"/>
    </source>
</evidence>
<feature type="transmembrane region" description="Helical" evidence="6">
    <location>
        <begin position="90"/>
        <end position="110"/>
    </location>
</feature>
<dbReference type="RefSeq" id="WP_344792856.1">
    <property type="nucleotide sequence ID" value="NZ_BAABBV010000002.1"/>
</dbReference>
<feature type="transmembrane region" description="Helical" evidence="6">
    <location>
        <begin position="26"/>
        <end position="46"/>
    </location>
</feature>
<dbReference type="Pfam" id="PF02653">
    <property type="entry name" value="BPD_transp_2"/>
    <property type="match status" value="1"/>
</dbReference>
<organism evidence="7 8">
    <name type="scientific">Gryllotalpicola daejeonensis</name>
    <dbReference type="NCBI Taxonomy" id="993087"/>
    <lineage>
        <taxon>Bacteria</taxon>
        <taxon>Bacillati</taxon>
        <taxon>Actinomycetota</taxon>
        <taxon>Actinomycetes</taxon>
        <taxon>Micrococcales</taxon>
        <taxon>Microbacteriaceae</taxon>
        <taxon>Gryllotalpicola</taxon>
    </lineage>
</organism>
<keyword evidence="3 6" id="KW-0812">Transmembrane</keyword>
<reference evidence="7" key="2">
    <citation type="submission" date="2023-12" db="EMBL/GenBank/DDBJ databases">
        <authorList>
            <person name="Sun Q."/>
            <person name="Inoue M."/>
        </authorList>
    </citation>
    <scope>NUCLEOTIDE SEQUENCE</scope>
    <source>
        <strain evidence="7">JCM 17590</strain>
    </source>
</reference>
<feature type="transmembrane region" description="Helical" evidence="6">
    <location>
        <begin position="142"/>
        <end position="160"/>
    </location>
</feature>
<evidence type="ECO:0000256" key="1">
    <source>
        <dbReference type="ARBA" id="ARBA00004651"/>
    </source>
</evidence>
<comment type="caution">
    <text evidence="7">The sequence shown here is derived from an EMBL/GenBank/DDBJ whole genome shotgun (WGS) entry which is preliminary data.</text>
</comment>
<feature type="transmembrane region" description="Helical" evidence="6">
    <location>
        <begin position="180"/>
        <end position="200"/>
    </location>
</feature>
<dbReference type="InterPro" id="IPR037294">
    <property type="entry name" value="ABC_BtuC-like"/>
</dbReference>
<protein>
    <submittedName>
        <fullName evidence="7">Sugar ABC transporter permease YjfF</fullName>
    </submittedName>
</protein>
<dbReference type="PANTHER" id="PTHR32196">
    <property type="entry name" value="ABC TRANSPORTER PERMEASE PROTEIN YPHD-RELATED-RELATED"/>
    <property type="match status" value="1"/>
</dbReference>
<comment type="subcellular location">
    <subcellularLocation>
        <location evidence="1">Cell membrane</location>
        <topology evidence="1">Multi-pass membrane protein</topology>
    </subcellularLocation>
</comment>
<reference evidence="7" key="1">
    <citation type="journal article" date="2014" name="Int. J. Syst. Evol. Microbiol.">
        <title>Complete genome of a new Firmicutes species belonging to the dominant human colonic microbiota ('Ruminococcus bicirculans') reveals two chromosomes and a selective capacity to utilize plant glucans.</title>
        <authorList>
            <consortium name="NISC Comparative Sequencing Program"/>
            <person name="Wegmann U."/>
            <person name="Louis P."/>
            <person name="Goesmann A."/>
            <person name="Henrissat B."/>
            <person name="Duncan S.H."/>
            <person name="Flint H.J."/>
        </authorList>
    </citation>
    <scope>NUCLEOTIDE SEQUENCE</scope>
    <source>
        <strain evidence="7">JCM 17590</strain>
    </source>
</reference>
<name>A0ABP7ZP12_9MICO</name>
<feature type="transmembrane region" description="Helical" evidence="6">
    <location>
        <begin position="66"/>
        <end position="83"/>
    </location>
</feature>
<feature type="transmembrane region" description="Helical" evidence="6">
    <location>
        <begin position="310"/>
        <end position="330"/>
    </location>
</feature>
<keyword evidence="8" id="KW-1185">Reference proteome</keyword>
<keyword evidence="2" id="KW-1003">Cell membrane</keyword>
<feature type="transmembrane region" description="Helical" evidence="6">
    <location>
        <begin position="258"/>
        <end position="278"/>
    </location>
</feature>
<sequence length="336" mass="35205">MSAESPVQSAGFRGIQTGPVLRRVNAWLPVIATVAILLLMLLAGQLYFGDFVTPRLVSSLFDNNPYLIVLAVGMTFVILTGGIDLSVGSVIAFSGLLGAQLFAAGLPAVVVLPLMVLSGTLIGAVIGIMVAVFDIQPFIASLAGMFLARGLAYVTSLKSLPIKNDGLNWLLGTSWGGGQWYTTPGVVLALLLVALAFWVLHYTRFGRTVYAIGGNEQSARLMGLPVGRTKFLIYVISGTGAGIAGVLFASYTQSGNPLAGLGMELQAIAAVVIGGTILSGGSGYVLGSLAGVLVYGLIQIAITYMSVDSWWTYIVIGVLLLVFVVFQRALSARRRG</sequence>
<evidence type="ECO:0000256" key="2">
    <source>
        <dbReference type="ARBA" id="ARBA00022475"/>
    </source>
</evidence>